<dbReference type="InterPro" id="IPR014710">
    <property type="entry name" value="RmlC-like_jellyroll"/>
</dbReference>
<dbReference type="CDD" id="cd02233">
    <property type="entry name" value="cupin_HNL-like"/>
    <property type="match status" value="1"/>
</dbReference>
<keyword evidence="3" id="KW-1185">Reference proteome</keyword>
<protein>
    <submittedName>
        <fullName evidence="2">Cupin domain-containing protein</fullName>
    </submittedName>
</protein>
<dbReference type="PANTHER" id="PTHR43698">
    <property type="entry name" value="RIBD C-TERMINAL DOMAIN CONTAINING PROTEIN"/>
    <property type="match status" value="1"/>
</dbReference>
<feature type="domain" description="Cupin type-2" evidence="1">
    <location>
        <begin position="41"/>
        <end position="99"/>
    </location>
</feature>
<reference evidence="2 3" key="1">
    <citation type="submission" date="2021-01" db="EMBL/GenBank/DDBJ databases">
        <title>Belnapia mucosa sp. nov. and Belnapia arida sp. nov., isolated from the Tabernas Desert (Almeria, Spain).</title>
        <authorList>
            <person name="Molina-Menor E."/>
            <person name="Vidal-Verdu A."/>
            <person name="Calonge A."/>
            <person name="Satari L."/>
            <person name="Pereto J."/>
            <person name="Porcar M."/>
        </authorList>
    </citation>
    <scope>NUCLEOTIDE SEQUENCE [LARGE SCALE GENOMIC DNA]</scope>
    <source>
        <strain evidence="2 3">T18</strain>
    </source>
</reference>
<evidence type="ECO:0000259" key="1">
    <source>
        <dbReference type="Pfam" id="PF07883"/>
    </source>
</evidence>
<sequence>MRIARAGSQPSGGGPVEYFTGSVRVDPLFPATAPSRMSGGLVTFEPGARSAWHTHPVGQVLVVTSGLGWVQREGGPVEEIRPGDVVWIPPGVKHWHGAAAATGITHIALQEHVDGRAVEWMEKVSDEQYRR</sequence>
<evidence type="ECO:0000313" key="3">
    <source>
        <dbReference type="Proteomes" id="UP000660885"/>
    </source>
</evidence>
<dbReference type="SUPFAM" id="SSF51182">
    <property type="entry name" value="RmlC-like cupins"/>
    <property type="match status" value="1"/>
</dbReference>
<comment type="caution">
    <text evidence="2">The sequence shown here is derived from an EMBL/GenBank/DDBJ whole genome shotgun (WGS) entry which is preliminary data.</text>
</comment>
<dbReference type="PANTHER" id="PTHR43698:SF1">
    <property type="entry name" value="BLL4564 PROTEIN"/>
    <property type="match status" value="1"/>
</dbReference>
<evidence type="ECO:0000313" key="2">
    <source>
        <dbReference type="EMBL" id="MBL6080311.1"/>
    </source>
</evidence>
<proteinExistence type="predicted"/>
<organism evidence="2 3">
    <name type="scientific">Belnapia arida</name>
    <dbReference type="NCBI Taxonomy" id="2804533"/>
    <lineage>
        <taxon>Bacteria</taxon>
        <taxon>Pseudomonadati</taxon>
        <taxon>Pseudomonadota</taxon>
        <taxon>Alphaproteobacteria</taxon>
        <taxon>Acetobacterales</taxon>
        <taxon>Roseomonadaceae</taxon>
        <taxon>Belnapia</taxon>
    </lineage>
</organism>
<dbReference type="EMBL" id="JAETWB010000012">
    <property type="protein sequence ID" value="MBL6080311.1"/>
    <property type="molecule type" value="Genomic_DNA"/>
</dbReference>
<dbReference type="Gene3D" id="2.60.120.10">
    <property type="entry name" value="Jelly Rolls"/>
    <property type="match status" value="1"/>
</dbReference>
<dbReference type="Proteomes" id="UP000660885">
    <property type="component" value="Unassembled WGS sequence"/>
</dbReference>
<gene>
    <name evidence="2" type="ORF">JMJ56_20035</name>
</gene>
<dbReference type="InterPro" id="IPR013096">
    <property type="entry name" value="Cupin_2"/>
</dbReference>
<dbReference type="Pfam" id="PF07883">
    <property type="entry name" value="Cupin_2"/>
    <property type="match status" value="1"/>
</dbReference>
<dbReference type="InterPro" id="IPR047263">
    <property type="entry name" value="HNL-like_cupin"/>
</dbReference>
<dbReference type="RefSeq" id="WP_202833566.1">
    <property type="nucleotide sequence ID" value="NZ_JAETWB010000012.1"/>
</dbReference>
<dbReference type="InterPro" id="IPR011051">
    <property type="entry name" value="RmlC_Cupin_sf"/>
</dbReference>
<accession>A0ABS1U6K5</accession>
<name>A0ABS1U6K5_9PROT</name>